<dbReference type="OrthoDB" id="43840at2157"/>
<dbReference type="KEGG" id="sshi:J5U23_02296"/>
<reference evidence="1" key="1">
    <citation type="journal article" date="2021" name="Environ. Microbiol.">
        <title>New insights into the diversity and evolution of the archaeal mobilome from three complete genomes of Saccharolobus shibatae.</title>
        <authorList>
            <person name="Medvedeva S."/>
            <person name="Brandt D."/>
            <person name="Cvirkaite-Krupovic V."/>
            <person name="Liu Y."/>
            <person name="Severinov K."/>
            <person name="Ishino S."/>
            <person name="Ishino Y."/>
            <person name="Prangishvili D."/>
            <person name="Kalinowski J."/>
            <person name="Krupovic M."/>
        </authorList>
    </citation>
    <scope>NUCLEOTIDE SEQUENCE</scope>
    <source>
        <strain evidence="1">B12</strain>
    </source>
</reference>
<dbReference type="Proteomes" id="UP000694018">
    <property type="component" value="Chromosome"/>
</dbReference>
<protein>
    <recommendedName>
        <fullName evidence="3">Nucleotidyltransferase</fullName>
    </recommendedName>
</protein>
<evidence type="ECO:0000313" key="2">
    <source>
        <dbReference type="Proteomes" id="UP000694018"/>
    </source>
</evidence>
<dbReference type="GeneID" id="65563773"/>
<sequence length="182" mass="21340">MGIEWKYKNAFRIAIKEIRRFYPEFAIIGRFARNFYANPETTLDIDFIANLDDIERLAEFIEYISSHYEIFPNDVGHWQYKIIIKGIRIDLVKPPQYKFDDEVVSRRRIVRIEGAGEVPILSPEDLATLYVVASINRGVKDLIKAKDIIIYSLARHDFNEDYFLRKCEENSVKALCLTLLSN</sequence>
<name>A0A8F5BQ73_SACSH</name>
<dbReference type="AlphaFoldDB" id="A0A8F5BQ73"/>
<dbReference type="EMBL" id="CP077717">
    <property type="protein sequence ID" value="QXJ29427.1"/>
    <property type="molecule type" value="Genomic_DNA"/>
</dbReference>
<proteinExistence type="predicted"/>
<dbReference type="RefSeq" id="WP_218258269.1">
    <property type="nucleotide sequence ID" value="NZ_CP077717.1"/>
</dbReference>
<organism evidence="1 2">
    <name type="scientific">Saccharolobus shibatae (strain ATCC 51178 / DSM 5389 / JCM 8931 / NBRC 15437 / B12)</name>
    <name type="common">Sulfolobus shibatae</name>
    <dbReference type="NCBI Taxonomy" id="523848"/>
    <lineage>
        <taxon>Archaea</taxon>
        <taxon>Thermoproteota</taxon>
        <taxon>Thermoprotei</taxon>
        <taxon>Sulfolobales</taxon>
        <taxon>Sulfolobaceae</taxon>
        <taxon>Saccharolobus</taxon>
    </lineage>
</organism>
<accession>A0A8F5BQ73</accession>
<gene>
    <name evidence="1" type="ORF">J5U23_02296</name>
</gene>
<evidence type="ECO:0000313" key="1">
    <source>
        <dbReference type="EMBL" id="QXJ29427.1"/>
    </source>
</evidence>
<evidence type="ECO:0008006" key="3">
    <source>
        <dbReference type="Google" id="ProtNLM"/>
    </source>
</evidence>